<dbReference type="InterPro" id="IPR031165">
    <property type="entry name" value="GNAT_YJDJ"/>
</dbReference>
<reference evidence="2" key="1">
    <citation type="submission" date="2019-03" db="EMBL/GenBank/DDBJ databases">
        <title>Afifella sp. nov., isolated from activated sludge.</title>
        <authorList>
            <person name="Li Q."/>
            <person name="Liu Y."/>
        </authorList>
    </citation>
    <scope>NUCLEOTIDE SEQUENCE</scope>
    <source>
        <strain evidence="2">L72</strain>
    </source>
</reference>
<dbReference type="AlphaFoldDB" id="A0A964WUF0"/>
<organism evidence="2 3">
    <name type="scientific">Propylenella binzhouense</name>
    <dbReference type="NCBI Taxonomy" id="2555902"/>
    <lineage>
        <taxon>Bacteria</taxon>
        <taxon>Pseudomonadati</taxon>
        <taxon>Pseudomonadota</taxon>
        <taxon>Alphaproteobacteria</taxon>
        <taxon>Hyphomicrobiales</taxon>
        <taxon>Propylenellaceae</taxon>
        <taxon>Propylenella</taxon>
    </lineage>
</organism>
<name>A0A964WUF0_9HYPH</name>
<dbReference type="Gene3D" id="3.40.630.30">
    <property type="match status" value="1"/>
</dbReference>
<gene>
    <name evidence="2" type="ORF">E4O86_15175</name>
</gene>
<evidence type="ECO:0000259" key="1">
    <source>
        <dbReference type="PROSITE" id="PS51729"/>
    </source>
</evidence>
<evidence type="ECO:0000313" key="3">
    <source>
        <dbReference type="Proteomes" id="UP000773614"/>
    </source>
</evidence>
<dbReference type="Proteomes" id="UP000773614">
    <property type="component" value="Unassembled WGS sequence"/>
</dbReference>
<accession>A0A964WUF0</accession>
<dbReference type="InterPro" id="IPR016181">
    <property type="entry name" value="Acyl_CoA_acyltransferase"/>
</dbReference>
<comment type="caution">
    <text evidence="2">The sequence shown here is derived from an EMBL/GenBank/DDBJ whole genome shotgun (WGS) entry which is preliminary data.</text>
</comment>
<dbReference type="CDD" id="cd04301">
    <property type="entry name" value="NAT_SF"/>
    <property type="match status" value="1"/>
</dbReference>
<keyword evidence="3" id="KW-1185">Reference proteome</keyword>
<protein>
    <submittedName>
        <fullName evidence="2">N-acetyltransferase</fullName>
    </submittedName>
</protein>
<dbReference type="PANTHER" id="PTHR31435:SF10">
    <property type="entry name" value="BSR4717 PROTEIN"/>
    <property type="match status" value="1"/>
</dbReference>
<evidence type="ECO:0000313" key="2">
    <source>
        <dbReference type="EMBL" id="MYZ49057.1"/>
    </source>
</evidence>
<proteinExistence type="predicted"/>
<feature type="domain" description="N-acetyltransferase" evidence="1">
    <location>
        <begin position="9"/>
        <end position="95"/>
    </location>
</feature>
<dbReference type="InterPro" id="IPR045057">
    <property type="entry name" value="Gcn5-rel_NAT"/>
</dbReference>
<dbReference type="PROSITE" id="PS51729">
    <property type="entry name" value="GNAT_YJDJ"/>
    <property type="match status" value="1"/>
</dbReference>
<dbReference type="OrthoDB" id="9800945at2"/>
<dbReference type="SUPFAM" id="SSF55729">
    <property type="entry name" value="Acyl-CoA N-acyltransferases (Nat)"/>
    <property type="match status" value="1"/>
</dbReference>
<dbReference type="Pfam" id="PF14542">
    <property type="entry name" value="Acetyltransf_CG"/>
    <property type="match status" value="1"/>
</dbReference>
<dbReference type="PANTHER" id="PTHR31435">
    <property type="entry name" value="PROTEIN NATD1"/>
    <property type="match status" value="1"/>
</dbReference>
<dbReference type="RefSeq" id="WP_161141404.1">
    <property type="nucleotide sequence ID" value="NZ_SPKJ01000058.1"/>
</dbReference>
<sequence>MAEAEIAREGDRERGRYSLALEGGTAELTFRSAGDGIRVIEHTGVPRSLRGRGIGTRLVARAVEDARREGVRIRPDCPFAAAIFAQRPDYQDLRAQ</sequence>
<dbReference type="EMBL" id="SPKJ01000058">
    <property type="protein sequence ID" value="MYZ49057.1"/>
    <property type="molecule type" value="Genomic_DNA"/>
</dbReference>